<evidence type="ECO:0000313" key="1">
    <source>
        <dbReference type="EMBL" id="QFQ12076.1"/>
    </source>
</evidence>
<protein>
    <submittedName>
        <fullName evidence="1">DUF721 domain-containing protein</fullName>
    </submittedName>
</protein>
<dbReference type="Pfam" id="PF05258">
    <property type="entry name" value="DciA"/>
    <property type="match status" value="1"/>
</dbReference>
<dbReference type="Proteomes" id="UP000249375">
    <property type="component" value="Chromosome"/>
</dbReference>
<dbReference type="OrthoDB" id="9796545at2"/>
<organism evidence="1 2">
    <name type="scientific">Pseudoprevotella muciniphila</name>
    <dbReference type="NCBI Taxonomy" id="2133944"/>
    <lineage>
        <taxon>Bacteria</taxon>
        <taxon>Pseudomonadati</taxon>
        <taxon>Bacteroidota</taxon>
        <taxon>Bacteroidia</taxon>
        <taxon>Bacteroidales</taxon>
        <taxon>Prevotellaceae</taxon>
        <taxon>Pseudoprevotella</taxon>
    </lineage>
</organism>
<proteinExistence type="predicted"/>
<sequence>MKRRNETDIKELLQLFLRESQLETPLNEYRLINSWEKVAGKVVQRYTDGLRIHNQKLIVRLKSPALRSDLMMRRQELVNKLNEEVGAKVIYDIEFH</sequence>
<dbReference type="RefSeq" id="WP_111898629.1">
    <property type="nucleotide sequence ID" value="NZ_CP033459.1"/>
</dbReference>
<name>A0A5P8E581_9BACT</name>
<reference evidence="1 2" key="1">
    <citation type="submission" date="2018-11" db="EMBL/GenBank/DDBJ databases">
        <authorList>
            <person name="Na S.W."/>
            <person name="Baik M."/>
        </authorList>
    </citation>
    <scope>NUCLEOTIDE SEQUENCE [LARGE SCALE GENOMIC DNA]</scope>
    <source>
        <strain evidence="1 2">E39</strain>
    </source>
</reference>
<dbReference type="AlphaFoldDB" id="A0A5P8E581"/>
<gene>
    <name evidence="1" type="ORF">C7Y71_003035</name>
</gene>
<dbReference type="EMBL" id="CP033459">
    <property type="protein sequence ID" value="QFQ12076.1"/>
    <property type="molecule type" value="Genomic_DNA"/>
</dbReference>
<evidence type="ECO:0000313" key="2">
    <source>
        <dbReference type="Proteomes" id="UP000249375"/>
    </source>
</evidence>
<dbReference type="InterPro" id="IPR007922">
    <property type="entry name" value="DciA-like"/>
</dbReference>
<dbReference type="PANTHER" id="PTHR36456:SF1">
    <property type="entry name" value="UPF0232 PROTEIN SCO3875"/>
    <property type="match status" value="1"/>
</dbReference>
<dbReference type="KEGG" id="alq:C7Y71_003035"/>
<dbReference type="PANTHER" id="PTHR36456">
    <property type="entry name" value="UPF0232 PROTEIN SCO3875"/>
    <property type="match status" value="1"/>
</dbReference>
<accession>A0A5P8E581</accession>
<keyword evidence="2" id="KW-1185">Reference proteome</keyword>